<dbReference type="InterPro" id="IPR032466">
    <property type="entry name" value="Metal_Hydrolase"/>
</dbReference>
<dbReference type="RefSeq" id="XP_015183727.1">
    <property type="nucleotide sequence ID" value="XM_015328241.1"/>
</dbReference>
<keyword evidence="3" id="KW-0378">Hydrolase</keyword>
<keyword evidence="5" id="KW-1185">Reference proteome</keyword>
<organism evidence="5 6">
    <name type="scientific">Polistes dominula</name>
    <name type="common">European paper wasp</name>
    <name type="synonym">Vespa dominula</name>
    <dbReference type="NCBI Taxonomy" id="743375"/>
    <lineage>
        <taxon>Eukaryota</taxon>
        <taxon>Metazoa</taxon>
        <taxon>Ecdysozoa</taxon>
        <taxon>Arthropoda</taxon>
        <taxon>Hexapoda</taxon>
        <taxon>Insecta</taxon>
        <taxon>Pterygota</taxon>
        <taxon>Neoptera</taxon>
        <taxon>Endopterygota</taxon>
        <taxon>Hymenoptera</taxon>
        <taxon>Apocrita</taxon>
        <taxon>Aculeata</taxon>
        <taxon>Vespoidea</taxon>
        <taxon>Vespidae</taxon>
        <taxon>Polistinae</taxon>
        <taxon>Polistini</taxon>
        <taxon>Polistes</taxon>
    </lineage>
</organism>
<dbReference type="InterPro" id="IPR001559">
    <property type="entry name" value="Phosphotriesterase"/>
</dbReference>
<name>A0ABM1IU40_POLDO</name>
<dbReference type="PANTHER" id="PTHR10819">
    <property type="entry name" value="PHOSPHOTRIESTERASE-RELATED"/>
    <property type="match status" value="1"/>
</dbReference>
<dbReference type="Gene3D" id="3.20.20.140">
    <property type="entry name" value="Metal-dependent hydrolases"/>
    <property type="match status" value="1"/>
</dbReference>
<gene>
    <name evidence="6" type="primary">LOC107070235</name>
</gene>
<comment type="cofactor">
    <cofactor evidence="1">
        <name>a divalent metal cation</name>
        <dbReference type="ChEBI" id="CHEBI:60240"/>
    </cofactor>
</comment>
<dbReference type="PANTHER" id="PTHR10819:SF3">
    <property type="entry name" value="PHOSPHOTRIESTERASE-RELATED PROTEIN"/>
    <property type="match status" value="1"/>
</dbReference>
<reference evidence="6" key="1">
    <citation type="submission" date="2025-08" db="UniProtKB">
        <authorList>
            <consortium name="RefSeq"/>
        </authorList>
    </citation>
    <scope>IDENTIFICATION</scope>
    <source>
        <tissue evidence="6">Whole body</tissue>
    </source>
</reference>
<evidence type="ECO:0000256" key="3">
    <source>
        <dbReference type="ARBA" id="ARBA00022801"/>
    </source>
</evidence>
<comment type="similarity">
    <text evidence="4">Belongs to the metallo-dependent hydrolases superfamily. Phosphotriesterase family.</text>
</comment>
<evidence type="ECO:0000313" key="6">
    <source>
        <dbReference type="RefSeq" id="XP_015183727.1"/>
    </source>
</evidence>
<dbReference type="Pfam" id="PF02126">
    <property type="entry name" value="PTE"/>
    <property type="match status" value="1"/>
</dbReference>
<protein>
    <submittedName>
        <fullName evidence="6">Phosphotriesterase-related protein</fullName>
    </submittedName>
</protein>
<sequence length="349" mass="39594">MADTVQTVLGKVNVTELGRVLTHEHVAVDFADFYTPPPSTLEPFLNKPMKLHNMGWVRQYPYSHMNNIKFNDTESAYAVLEDLKLFHQFGGNTIVENSSHGLKRSIGLMKTLMEKTNVNIIAGTGFYVAKTQDQGTLNSSVENLYDIIMSEMTEGCQKFPETKAGFIGEVGTSSPIEDFEKRSIKATALAQSQLGCPVSFHPGRDSSIPIEIMRIYQEAGGDSKKAVMSHLDRTFTNKEALLEFSDDTNCYCQFDLFGTECSFYQLNPIVDMISDAQRVNYVQLLRDEGKIRRVLLSHDIHTKHRLLNYGGHGYSHLFNNVLPKFRIRRFSEEEIDTLTITNPKDWLLF</sequence>
<dbReference type="GeneID" id="107070235"/>
<evidence type="ECO:0000313" key="5">
    <source>
        <dbReference type="Proteomes" id="UP000694924"/>
    </source>
</evidence>
<evidence type="ECO:0000256" key="2">
    <source>
        <dbReference type="ARBA" id="ARBA00022723"/>
    </source>
</evidence>
<dbReference type="SUPFAM" id="SSF51556">
    <property type="entry name" value="Metallo-dependent hydrolases"/>
    <property type="match status" value="1"/>
</dbReference>
<dbReference type="PROSITE" id="PS51347">
    <property type="entry name" value="PHOSPHOTRIESTERASE_2"/>
    <property type="match status" value="1"/>
</dbReference>
<accession>A0ABM1IU40</accession>
<evidence type="ECO:0000256" key="1">
    <source>
        <dbReference type="ARBA" id="ARBA00001968"/>
    </source>
</evidence>
<keyword evidence="2" id="KW-0479">Metal-binding</keyword>
<proteinExistence type="inferred from homology"/>
<dbReference type="Proteomes" id="UP000694924">
    <property type="component" value="Unplaced"/>
</dbReference>
<evidence type="ECO:0000256" key="4">
    <source>
        <dbReference type="PROSITE-ProRule" id="PRU00679"/>
    </source>
</evidence>
<comment type="caution">
    <text evidence="4">Lacks conserved residue(s) required for the propagation of feature annotation.</text>
</comment>